<dbReference type="OrthoDB" id="9767864at2"/>
<dbReference type="Pfam" id="PF17482">
    <property type="entry name" value="Phage_sheath_1C"/>
    <property type="match status" value="1"/>
</dbReference>
<feature type="domain" description="Tail sheath protein C-terminal" evidence="3">
    <location>
        <begin position="402"/>
        <end position="506"/>
    </location>
</feature>
<dbReference type="AlphaFoldDB" id="A0A4Q0T3H7"/>
<evidence type="ECO:0000259" key="2">
    <source>
        <dbReference type="Pfam" id="PF04984"/>
    </source>
</evidence>
<reference evidence="5" key="2">
    <citation type="submission" date="2019-02" db="EMBL/GenBank/DDBJ databases">
        <title>Granulicella sibirica sp. nov., a psychrotolerant acidobacterium isolated from an organic soil layer in forested tundra, West Siberia.</title>
        <authorList>
            <person name="Oshkin I.Y."/>
            <person name="Kulichevskaya I.S."/>
            <person name="Rijpstra W.I.C."/>
            <person name="Sinninghe Damste J.S."/>
            <person name="Rakitin A.L."/>
            <person name="Ravin N.V."/>
            <person name="Dedysh S.N."/>
        </authorList>
    </citation>
    <scope>NUCLEOTIDE SEQUENCE [LARGE SCALE GENOMIC DNA]</scope>
    <source>
        <strain evidence="5">AF10</strain>
    </source>
</reference>
<comment type="caution">
    <text evidence="4">The sequence shown here is derived from an EMBL/GenBank/DDBJ whole genome shotgun (WGS) entry which is preliminary data.</text>
</comment>
<organism evidence="4 5">
    <name type="scientific">Granulicella sibirica</name>
    <dbReference type="NCBI Taxonomy" id="2479048"/>
    <lineage>
        <taxon>Bacteria</taxon>
        <taxon>Pseudomonadati</taxon>
        <taxon>Acidobacteriota</taxon>
        <taxon>Terriglobia</taxon>
        <taxon>Terriglobales</taxon>
        <taxon>Acidobacteriaceae</taxon>
        <taxon>Granulicella</taxon>
    </lineage>
</organism>
<dbReference type="Pfam" id="PF04984">
    <property type="entry name" value="Phage_sheath_1"/>
    <property type="match status" value="1"/>
</dbReference>
<reference evidence="4 5" key="1">
    <citation type="submission" date="2018-11" db="EMBL/GenBank/DDBJ databases">
        <authorList>
            <person name="Mardanov A.V."/>
            <person name="Ravin N.V."/>
            <person name="Dedysh S.N."/>
        </authorList>
    </citation>
    <scope>NUCLEOTIDE SEQUENCE [LARGE SCALE GENOMIC DNA]</scope>
    <source>
        <strain evidence="4 5">AF10</strain>
    </source>
</reference>
<dbReference type="EMBL" id="RDSM01000002">
    <property type="protein sequence ID" value="RXH56529.1"/>
    <property type="molecule type" value="Genomic_DNA"/>
</dbReference>
<protein>
    <submittedName>
        <fullName evidence="4">Phage tail sheath protein FI</fullName>
    </submittedName>
</protein>
<evidence type="ECO:0000259" key="3">
    <source>
        <dbReference type="Pfam" id="PF17482"/>
    </source>
</evidence>
<feature type="domain" description="Tail sheath protein subtilisin-like" evidence="2">
    <location>
        <begin position="248"/>
        <end position="394"/>
    </location>
</feature>
<name>A0A4Q0T3H7_9BACT</name>
<dbReference type="InterPro" id="IPR020287">
    <property type="entry name" value="Tail_sheath_C"/>
</dbReference>
<dbReference type="RefSeq" id="WP_128913972.1">
    <property type="nucleotide sequence ID" value="NZ_RDSM01000002.1"/>
</dbReference>
<keyword evidence="5" id="KW-1185">Reference proteome</keyword>
<gene>
    <name evidence="4" type="ORF">GRAN_3386</name>
</gene>
<dbReference type="InterPro" id="IPR052042">
    <property type="entry name" value="Tail_sheath_structural"/>
</dbReference>
<proteinExistence type="inferred from homology"/>
<accession>A0A4Q0T3H7</accession>
<comment type="similarity">
    <text evidence="1">Belongs to the myoviridae tail sheath protein family.</text>
</comment>
<dbReference type="InterPro" id="IPR035089">
    <property type="entry name" value="Phage_sheath_subtilisin"/>
</dbReference>
<evidence type="ECO:0000256" key="1">
    <source>
        <dbReference type="ARBA" id="ARBA00008005"/>
    </source>
</evidence>
<dbReference type="PANTHER" id="PTHR35861:SF1">
    <property type="entry name" value="PHAGE TAIL SHEATH PROTEIN"/>
    <property type="match status" value="1"/>
</dbReference>
<dbReference type="Proteomes" id="UP000289437">
    <property type="component" value="Unassembled WGS sequence"/>
</dbReference>
<evidence type="ECO:0000313" key="4">
    <source>
        <dbReference type="EMBL" id="RXH56529.1"/>
    </source>
</evidence>
<evidence type="ECO:0000313" key="5">
    <source>
        <dbReference type="Proteomes" id="UP000289437"/>
    </source>
</evidence>
<dbReference type="PANTHER" id="PTHR35861">
    <property type="match status" value="1"/>
</dbReference>
<dbReference type="Gene3D" id="3.40.50.11780">
    <property type="match status" value="2"/>
</dbReference>
<sequence>MPVMTSYPGVYVQEIPSGVHTIAGVATSIAAFVGWAPQGPTTSAGLVLSWSDYNRLYGGLDTRSLLGYAVSQFFINGGQQAYIVRIAGSDAKASVVAIGGVLSFTAKNPGAWASNYAIATKKQTADPTRFRVQVVYAPPGALSETVVESYENLSMVTPDPQGRYVLDVINKQSSLVQVVIVGGATAPPADTPLPTAAKPLSSPPLAGGADGAVLAPSTNSAAGGAFETALFPATPGTGVPLLDQVDLFNLLCIPGEIVGATLSTAETFCEGHRAILICDSDPGITDYTKLQTGPPLTGTNSAFYFPWILAPDPLNQNRPASYPPCGFVAGLYARTDTNRGVWKAPAGTEASLAGVSGVAVPLNDKQNGVLNPVAVNCIRNFSVYGTVIWGARTTAGNDELGSEWKYVPVRRTALFIEESLYRALKWAVFEPNDSPLWAELRLNVGSFMQNLFRQGAFQGTTPTDAYFVKCDGETTTQNDINLGIVNVLVGFAPLKPAEFVVIQIQQIAGQIAT</sequence>